<name>A0A563VQS8_9CYAN</name>
<keyword evidence="1" id="KW-0812">Transmembrane</keyword>
<proteinExistence type="predicted"/>
<organism evidence="2 3">
    <name type="scientific">Hyella patelloides LEGE 07179</name>
    <dbReference type="NCBI Taxonomy" id="945734"/>
    <lineage>
        <taxon>Bacteria</taxon>
        <taxon>Bacillati</taxon>
        <taxon>Cyanobacteriota</taxon>
        <taxon>Cyanophyceae</taxon>
        <taxon>Pleurocapsales</taxon>
        <taxon>Hyellaceae</taxon>
        <taxon>Hyella</taxon>
    </lineage>
</organism>
<keyword evidence="1" id="KW-1133">Transmembrane helix</keyword>
<reference evidence="2 3" key="1">
    <citation type="submission" date="2019-01" db="EMBL/GenBank/DDBJ databases">
        <authorList>
            <person name="Brito A."/>
        </authorList>
    </citation>
    <scope>NUCLEOTIDE SEQUENCE [LARGE SCALE GENOMIC DNA]</scope>
    <source>
        <strain evidence="2">1</strain>
    </source>
</reference>
<keyword evidence="3" id="KW-1185">Reference proteome</keyword>
<dbReference type="Gene3D" id="1.25.40.10">
    <property type="entry name" value="Tetratricopeptide repeat domain"/>
    <property type="match status" value="1"/>
</dbReference>
<gene>
    <name evidence="2" type="ORF">H1P_2160003</name>
</gene>
<dbReference type="OrthoDB" id="510804at2"/>
<dbReference type="Proteomes" id="UP000320055">
    <property type="component" value="Unassembled WGS sequence"/>
</dbReference>
<protein>
    <recommendedName>
        <fullName evidence="4">Tetratricopeptide repeat protein</fullName>
    </recommendedName>
</protein>
<accession>A0A563VQS8</accession>
<evidence type="ECO:0000313" key="2">
    <source>
        <dbReference type="EMBL" id="VEP13739.1"/>
    </source>
</evidence>
<dbReference type="InterPro" id="IPR011990">
    <property type="entry name" value="TPR-like_helical_dom_sf"/>
</dbReference>
<dbReference type="PANTHER" id="PTHR36761:SF2">
    <property type="entry name" value="ORF03 PROTEIN"/>
    <property type="match status" value="1"/>
</dbReference>
<dbReference type="RefSeq" id="WP_144872001.1">
    <property type="nucleotide sequence ID" value="NZ_LR213963.1"/>
</dbReference>
<dbReference type="SUPFAM" id="SSF48452">
    <property type="entry name" value="TPR-like"/>
    <property type="match status" value="1"/>
</dbReference>
<evidence type="ECO:0008006" key="4">
    <source>
        <dbReference type="Google" id="ProtNLM"/>
    </source>
</evidence>
<dbReference type="EMBL" id="CAACVJ010000131">
    <property type="protein sequence ID" value="VEP13739.1"/>
    <property type="molecule type" value="Genomic_DNA"/>
</dbReference>
<dbReference type="AlphaFoldDB" id="A0A563VQS8"/>
<feature type="transmembrane region" description="Helical" evidence="1">
    <location>
        <begin position="151"/>
        <end position="169"/>
    </location>
</feature>
<dbReference type="PANTHER" id="PTHR36761">
    <property type="entry name" value="ORF03 PROTEIN"/>
    <property type="match status" value="1"/>
</dbReference>
<keyword evidence="1" id="KW-0472">Membrane</keyword>
<evidence type="ECO:0000256" key="1">
    <source>
        <dbReference type="SAM" id="Phobius"/>
    </source>
</evidence>
<sequence>MSQKNQEKFREFYQIGKKALENGKYRASIANLESARELVGFSTKLGAEVQMLLATAYQAAGKKQEAIALCQELTSHPNLLIRQKAKDVLYIIQAPELQRPPEWMSEIPDLSSGEQNKAQYITTKRKKTQNKKDEELPPIDLSQVNTEDNQFIWFALILAVLTIGGLIWLS</sequence>
<evidence type="ECO:0000313" key="3">
    <source>
        <dbReference type="Proteomes" id="UP000320055"/>
    </source>
</evidence>